<dbReference type="SUPFAM" id="SSF64397">
    <property type="entry name" value="Hsp33 domain"/>
    <property type="match status" value="1"/>
</dbReference>
<keyword evidence="2" id="KW-0862">Zinc</keyword>
<evidence type="ECO:0000256" key="4">
    <source>
        <dbReference type="ARBA" id="ARBA00023186"/>
    </source>
</evidence>
<keyword evidence="4" id="KW-0143">Chaperone</keyword>
<evidence type="ECO:0000256" key="2">
    <source>
        <dbReference type="ARBA" id="ARBA00022833"/>
    </source>
</evidence>
<dbReference type="Gene3D" id="3.90.1280.10">
    <property type="entry name" value="HSP33 redox switch-like"/>
    <property type="match status" value="1"/>
</dbReference>
<reference evidence="6 7" key="1">
    <citation type="submission" date="2021-03" db="EMBL/GenBank/DDBJ databases">
        <title>Genomic Encyclopedia of Type Strains, Phase IV (KMG-IV): sequencing the most valuable type-strain genomes for metagenomic binning, comparative biology and taxonomic classification.</title>
        <authorList>
            <person name="Goeker M."/>
        </authorList>
    </citation>
    <scope>NUCLEOTIDE SEQUENCE [LARGE SCALE GENOMIC DNA]</scope>
    <source>
        <strain evidence="6 7">DSM 27138</strain>
    </source>
</reference>
<dbReference type="InterPro" id="IPR000397">
    <property type="entry name" value="Heat_shock_Hsp33"/>
</dbReference>
<evidence type="ECO:0000313" key="6">
    <source>
        <dbReference type="EMBL" id="MBP2019874.1"/>
    </source>
</evidence>
<dbReference type="EMBL" id="JAGGLG010000037">
    <property type="protein sequence ID" value="MBP2019874.1"/>
    <property type="molecule type" value="Genomic_DNA"/>
</dbReference>
<dbReference type="PIRSF" id="PIRSF005261">
    <property type="entry name" value="Heat_shock_Hsp33"/>
    <property type="match status" value="1"/>
</dbReference>
<protein>
    <submittedName>
        <fullName evidence="6">Molecular chaperone Hsp33</fullName>
    </submittedName>
</protein>
<keyword evidence="7" id="KW-1185">Reference proteome</keyword>
<dbReference type="PANTHER" id="PTHR30111:SF1">
    <property type="entry name" value="33 KDA CHAPERONIN"/>
    <property type="match status" value="1"/>
</dbReference>
<evidence type="ECO:0000256" key="1">
    <source>
        <dbReference type="ARBA" id="ARBA00022490"/>
    </source>
</evidence>
<organism evidence="6 7">
    <name type="scientific">Symbiobacterium terraclitae</name>
    <dbReference type="NCBI Taxonomy" id="557451"/>
    <lineage>
        <taxon>Bacteria</taxon>
        <taxon>Bacillati</taxon>
        <taxon>Bacillota</taxon>
        <taxon>Clostridia</taxon>
        <taxon>Eubacteriales</taxon>
        <taxon>Symbiobacteriaceae</taxon>
        <taxon>Symbiobacterium</taxon>
    </lineage>
</organism>
<accession>A0ABS4JWF7</accession>
<evidence type="ECO:0000256" key="3">
    <source>
        <dbReference type="ARBA" id="ARBA00023157"/>
    </source>
</evidence>
<dbReference type="Proteomes" id="UP001519289">
    <property type="component" value="Unassembled WGS sequence"/>
</dbReference>
<dbReference type="InterPro" id="IPR016153">
    <property type="entry name" value="Heat_shock_Hsp33_N"/>
</dbReference>
<dbReference type="Pfam" id="PF01430">
    <property type="entry name" value="HSP33"/>
    <property type="match status" value="1"/>
</dbReference>
<comment type="caution">
    <text evidence="6">The sequence shown here is derived from an EMBL/GenBank/DDBJ whole genome shotgun (WGS) entry which is preliminary data.</text>
</comment>
<keyword evidence="1" id="KW-0963">Cytoplasm</keyword>
<dbReference type="RefSeq" id="WP_209467976.1">
    <property type="nucleotide sequence ID" value="NZ_JAGGLG010000037.1"/>
</dbReference>
<dbReference type="Gene3D" id="3.55.30.10">
    <property type="entry name" value="Hsp33 domain"/>
    <property type="match status" value="1"/>
</dbReference>
<name>A0ABS4JWF7_9FIRM</name>
<keyword evidence="5" id="KW-0676">Redox-active center</keyword>
<evidence type="ECO:0000313" key="7">
    <source>
        <dbReference type="Proteomes" id="UP001519289"/>
    </source>
</evidence>
<dbReference type="InterPro" id="IPR016154">
    <property type="entry name" value="Heat_shock_Hsp33_C"/>
</dbReference>
<gene>
    <name evidence="6" type="ORF">J2Z79_003316</name>
</gene>
<dbReference type="SUPFAM" id="SSF118352">
    <property type="entry name" value="HSP33 redox switch-like"/>
    <property type="match status" value="1"/>
</dbReference>
<keyword evidence="3" id="KW-1015">Disulfide bond</keyword>
<sequence length="286" mass="30571">MENYIIRTLAFNRSVRIMFAETTGIARAVCSQGQVSGRALRAALATTVTAAGLLCGTLKDHQRLSLKVGASRPGCRIFAEVDSGGNVRGYLSDEWQTVPAPEIAGLSLPELIGTGGSLQVIKDLGMYRGFTGITDMPYGNIVDDLAHYFRQSEQTPTCFVCHVEFDGDDEIVACRGAMAQLLPGADEDSLREVEGILRAPAVADPERPVSELPALLPADTALLGIAPLRASCGCCREMFYPMLMSLGVADLKDAVASNRSLDVVCHACGCRYSFAPEEVAALLPRN</sequence>
<dbReference type="PANTHER" id="PTHR30111">
    <property type="entry name" value="33 KDA CHAPERONIN"/>
    <property type="match status" value="1"/>
</dbReference>
<proteinExistence type="predicted"/>
<evidence type="ECO:0000256" key="5">
    <source>
        <dbReference type="ARBA" id="ARBA00023284"/>
    </source>
</evidence>